<feature type="domain" description="HAMP" evidence="12">
    <location>
        <begin position="308"/>
        <end position="362"/>
    </location>
</feature>
<dbReference type="PANTHER" id="PTHR32089">
    <property type="entry name" value="METHYL-ACCEPTING CHEMOTAXIS PROTEIN MCPB"/>
    <property type="match status" value="1"/>
</dbReference>
<evidence type="ECO:0000256" key="5">
    <source>
        <dbReference type="ARBA" id="ARBA00023224"/>
    </source>
</evidence>
<proteinExistence type="inferred from homology"/>
<evidence type="ECO:0000256" key="1">
    <source>
        <dbReference type="ARBA" id="ARBA00004141"/>
    </source>
</evidence>
<evidence type="ECO:0000313" key="14">
    <source>
        <dbReference type="Proteomes" id="UP000682739"/>
    </source>
</evidence>
<dbReference type="InterPro" id="IPR033462">
    <property type="entry name" value="Cache_3-Cache_2"/>
</dbReference>
<dbReference type="GO" id="GO:0006935">
    <property type="term" value="P:chemotaxis"/>
    <property type="evidence" value="ECO:0007669"/>
    <property type="project" value="UniProtKB-ARBA"/>
</dbReference>
<dbReference type="PANTHER" id="PTHR32089:SF119">
    <property type="entry name" value="METHYL-ACCEPTING CHEMOTAXIS PROTEIN CTPL"/>
    <property type="match status" value="1"/>
</dbReference>
<dbReference type="InterPro" id="IPR003660">
    <property type="entry name" value="HAMP_dom"/>
</dbReference>
<keyword evidence="14" id="KW-1185">Reference proteome</keyword>
<protein>
    <submittedName>
        <fullName evidence="13">Cache 3/Cache 2 fusion domain-containing protein</fullName>
    </submittedName>
</protein>
<dbReference type="CDD" id="cd06225">
    <property type="entry name" value="HAMP"/>
    <property type="match status" value="1"/>
</dbReference>
<accession>A0A975HJA4</accession>
<dbReference type="SMART" id="SM00283">
    <property type="entry name" value="MA"/>
    <property type="match status" value="1"/>
</dbReference>
<keyword evidence="5 7" id="KW-0807">Transducer</keyword>
<comment type="subcellular location">
    <subcellularLocation>
        <location evidence="1">Membrane</location>
        <topology evidence="1">Multi-pass membrane protein</topology>
    </subcellularLocation>
</comment>
<gene>
    <name evidence="13" type="ORF">J1N51_06150</name>
</gene>
<dbReference type="GO" id="GO:0016020">
    <property type="term" value="C:membrane"/>
    <property type="evidence" value="ECO:0007669"/>
    <property type="project" value="UniProtKB-SubCell"/>
</dbReference>
<evidence type="ECO:0000256" key="4">
    <source>
        <dbReference type="ARBA" id="ARBA00023136"/>
    </source>
</evidence>
<dbReference type="InterPro" id="IPR029151">
    <property type="entry name" value="Sensor-like_sf"/>
</dbReference>
<name>A0A975HJA4_9GAMM</name>
<keyword evidence="4 10" id="KW-0472">Membrane</keyword>
<evidence type="ECO:0000256" key="8">
    <source>
        <dbReference type="SAM" id="Coils"/>
    </source>
</evidence>
<dbReference type="Proteomes" id="UP000682739">
    <property type="component" value="Chromosome"/>
</dbReference>
<dbReference type="Pfam" id="PF17201">
    <property type="entry name" value="Cache_3-Cache_2"/>
    <property type="match status" value="1"/>
</dbReference>
<dbReference type="EMBL" id="CP072110">
    <property type="protein sequence ID" value="QTH65023.1"/>
    <property type="molecule type" value="Genomic_DNA"/>
</dbReference>
<dbReference type="AlphaFoldDB" id="A0A975HJA4"/>
<dbReference type="Gene3D" id="1.10.287.950">
    <property type="entry name" value="Methyl-accepting chemotaxis protein"/>
    <property type="match status" value="1"/>
</dbReference>
<dbReference type="Pfam" id="PF00672">
    <property type="entry name" value="HAMP"/>
    <property type="match status" value="1"/>
</dbReference>
<dbReference type="FunFam" id="1.10.287.950:FF:000001">
    <property type="entry name" value="Methyl-accepting chemotaxis sensory transducer"/>
    <property type="match status" value="1"/>
</dbReference>
<evidence type="ECO:0000256" key="10">
    <source>
        <dbReference type="SAM" id="Phobius"/>
    </source>
</evidence>
<reference evidence="13" key="1">
    <citation type="submission" date="2021-03" db="EMBL/GenBank/DDBJ databases">
        <title>Description of Psychrosphaera ytuae sp. nov. isolated from deep sea sediment of South China Sea.</title>
        <authorList>
            <person name="Zhang J."/>
            <person name="Xu X.-D."/>
        </authorList>
    </citation>
    <scope>NUCLEOTIDE SEQUENCE</scope>
    <source>
        <strain evidence="13">MTZ26</strain>
    </source>
</reference>
<dbReference type="SMART" id="SM00304">
    <property type="entry name" value="HAMP"/>
    <property type="match status" value="1"/>
</dbReference>
<dbReference type="RefSeq" id="WP_208833058.1">
    <property type="nucleotide sequence ID" value="NZ_CP072110.1"/>
</dbReference>
<feature type="coiled-coil region" evidence="8">
    <location>
        <begin position="522"/>
        <end position="549"/>
    </location>
</feature>
<keyword evidence="2 10" id="KW-0812">Transmembrane</keyword>
<feature type="domain" description="Methyl-accepting transducer" evidence="11">
    <location>
        <begin position="367"/>
        <end position="603"/>
    </location>
</feature>
<feature type="transmembrane region" description="Helical" evidence="10">
    <location>
        <begin position="7"/>
        <end position="28"/>
    </location>
</feature>
<evidence type="ECO:0000256" key="9">
    <source>
        <dbReference type="SAM" id="MobiDB-lite"/>
    </source>
</evidence>
<organism evidence="13 14">
    <name type="scientific">Psychrosphaera ytuae</name>
    <dbReference type="NCBI Taxonomy" id="2820710"/>
    <lineage>
        <taxon>Bacteria</taxon>
        <taxon>Pseudomonadati</taxon>
        <taxon>Pseudomonadota</taxon>
        <taxon>Gammaproteobacteria</taxon>
        <taxon>Alteromonadales</taxon>
        <taxon>Pseudoalteromonadaceae</taxon>
        <taxon>Psychrosphaera</taxon>
    </lineage>
</organism>
<dbReference type="GO" id="GO:0007165">
    <property type="term" value="P:signal transduction"/>
    <property type="evidence" value="ECO:0007669"/>
    <property type="project" value="UniProtKB-KW"/>
</dbReference>
<evidence type="ECO:0000259" key="11">
    <source>
        <dbReference type="PROSITE" id="PS50111"/>
    </source>
</evidence>
<evidence type="ECO:0000256" key="2">
    <source>
        <dbReference type="ARBA" id="ARBA00022692"/>
    </source>
</evidence>
<dbReference type="PROSITE" id="PS50111">
    <property type="entry name" value="CHEMOTAXIS_TRANSDUC_2"/>
    <property type="match status" value="1"/>
</dbReference>
<evidence type="ECO:0000256" key="3">
    <source>
        <dbReference type="ARBA" id="ARBA00022989"/>
    </source>
</evidence>
<dbReference type="CDD" id="cd11386">
    <property type="entry name" value="MCP_signal"/>
    <property type="match status" value="1"/>
</dbReference>
<sequence>MSIQRKFLFALAIFVVIFSGIRIGITWLDANASIKKNIDVQEHEASKEITAILNVTDEVFSARVKSSLKLLKDRAKDIGRPELGSTTQVNGTPANQLYLGNSAIANNFDLVDSVTELMGGTATVFSRKGDDFIRISTNVMKEGKRAIGTKLAPTGKAMAAIKQKKPYFGQVDILGKSYLTAYDPIIDSSGEVIGIWYVGYLADLATLNELISQMRLLDEGFVALRDGKKVIRQHSNHLKTSELEQIIAGDEDWQLTTVEYKPWGYDIVLGVKKSEVSGLIFQAVLVGFLKLLVTMIAFGVMIYVLLNKIVIAPIKKQTQALEELTKGDGDLTKRINAGRTDEIGQMANAFDNLLDKLQGTIKNVKEQSHLLLNSVSQLSDISTSMTNEQVAQHQKADLLASAVEEFRATAKLVADNTDNATDLSKGVYEEAREGSDTLKDTTERIARQSASIADSEAVIDELAKDSESISTVLDVIRNIAEQTNLLALNAAIEAARAGEQGRGFAVVADEVRSLASRTQQSTEEINTMIEKLQKQSQQATELMHQNRTEAEENVTFTQQANAAFLNVLNAMHQINQFNDEVSRAANEQSQVSEAIAEDVTEVSESSTRNSENAKRTNKAAQELRELIQVMDRQLGAFKV</sequence>
<evidence type="ECO:0000256" key="7">
    <source>
        <dbReference type="PROSITE-ProRule" id="PRU00284"/>
    </source>
</evidence>
<dbReference type="SUPFAM" id="SSF103190">
    <property type="entry name" value="Sensory domain-like"/>
    <property type="match status" value="1"/>
</dbReference>
<feature type="transmembrane region" description="Helical" evidence="10">
    <location>
        <begin position="279"/>
        <end position="306"/>
    </location>
</feature>
<dbReference type="KEGG" id="psym:J1N51_06150"/>
<dbReference type="PROSITE" id="PS50885">
    <property type="entry name" value="HAMP"/>
    <property type="match status" value="1"/>
</dbReference>
<evidence type="ECO:0000259" key="12">
    <source>
        <dbReference type="PROSITE" id="PS50885"/>
    </source>
</evidence>
<keyword evidence="3 10" id="KW-1133">Transmembrane helix</keyword>
<evidence type="ECO:0000313" key="13">
    <source>
        <dbReference type="EMBL" id="QTH65023.1"/>
    </source>
</evidence>
<dbReference type="InterPro" id="IPR004089">
    <property type="entry name" value="MCPsignal_dom"/>
</dbReference>
<dbReference type="Pfam" id="PF00015">
    <property type="entry name" value="MCPsignal"/>
    <property type="match status" value="1"/>
</dbReference>
<dbReference type="SUPFAM" id="SSF58104">
    <property type="entry name" value="Methyl-accepting chemotaxis protein (MCP) signaling domain"/>
    <property type="match status" value="1"/>
</dbReference>
<feature type="region of interest" description="Disordered" evidence="9">
    <location>
        <begin position="597"/>
        <end position="617"/>
    </location>
</feature>
<keyword evidence="8" id="KW-0175">Coiled coil</keyword>
<comment type="similarity">
    <text evidence="6">Belongs to the methyl-accepting chemotaxis (MCP) protein family.</text>
</comment>
<evidence type="ECO:0000256" key="6">
    <source>
        <dbReference type="ARBA" id="ARBA00029447"/>
    </source>
</evidence>